<evidence type="ECO:0000256" key="3">
    <source>
        <dbReference type="ARBA" id="ARBA00022842"/>
    </source>
</evidence>
<dbReference type="PANTHER" id="PTHR43344">
    <property type="entry name" value="PHOSPHOSERINE PHOSPHATASE"/>
    <property type="match status" value="1"/>
</dbReference>
<accession>A0ABM8DE25</accession>
<organism evidence="4 5">
    <name type="scientific">Lysobacter auxotrophicus</name>
    <dbReference type="NCBI Taxonomy" id="2992573"/>
    <lineage>
        <taxon>Bacteria</taxon>
        <taxon>Pseudomonadati</taxon>
        <taxon>Pseudomonadota</taxon>
        <taxon>Gammaproteobacteria</taxon>
        <taxon>Lysobacterales</taxon>
        <taxon>Lysobacteraceae</taxon>
        <taxon>Lysobacter</taxon>
    </lineage>
</organism>
<proteinExistence type="predicted"/>
<evidence type="ECO:0000256" key="1">
    <source>
        <dbReference type="ARBA" id="ARBA00022723"/>
    </source>
</evidence>
<dbReference type="InterPro" id="IPR023214">
    <property type="entry name" value="HAD_sf"/>
</dbReference>
<evidence type="ECO:0000313" key="5">
    <source>
        <dbReference type="Proteomes" id="UP001317822"/>
    </source>
</evidence>
<dbReference type="EMBL" id="AP027041">
    <property type="protein sequence ID" value="BDU16799.1"/>
    <property type="molecule type" value="Genomic_DNA"/>
</dbReference>
<dbReference type="Pfam" id="PF12710">
    <property type="entry name" value="HAD"/>
    <property type="match status" value="1"/>
</dbReference>
<evidence type="ECO:0000256" key="2">
    <source>
        <dbReference type="ARBA" id="ARBA00022801"/>
    </source>
</evidence>
<reference evidence="4 5" key="1">
    <citation type="journal article" date="2023" name="Int. J. Syst. Evol. Microbiol.">
        <title>Physiological and genomic analyses of cobalamin (vitamin B12)-auxotrophy of Lysobacter auxotrophicus sp. nov., a methionine-auxotrophic chitinolytic bacterium isolated from chitin-treated soil.</title>
        <authorList>
            <person name="Saito A."/>
            <person name="Dohra H."/>
            <person name="Hamada M."/>
            <person name="Moriuchi R."/>
            <person name="Kotsuchibashi Y."/>
            <person name="Mori K."/>
        </authorList>
    </citation>
    <scope>NUCLEOTIDE SEQUENCE [LARGE SCALE GENOMIC DNA]</scope>
    <source>
        <strain evidence="4 5">5-21a</strain>
    </source>
</reference>
<dbReference type="InterPro" id="IPR050582">
    <property type="entry name" value="HAD-like_SerB"/>
</dbReference>
<keyword evidence="1" id="KW-0479">Metal-binding</keyword>
<dbReference type="RefSeq" id="WP_281778785.1">
    <property type="nucleotide sequence ID" value="NZ_AP027041.1"/>
</dbReference>
<gene>
    <name evidence="4" type="ORF">LA521A_20000</name>
</gene>
<evidence type="ECO:0000313" key="4">
    <source>
        <dbReference type="EMBL" id="BDU16799.1"/>
    </source>
</evidence>
<protein>
    <submittedName>
        <fullName evidence="4">Haloacid dehalogenase-like hydrolase</fullName>
    </submittedName>
</protein>
<keyword evidence="5" id="KW-1185">Reference proteome</keyword>
<dbReference type="PANTHER" id="PTHR43344:SF13">
    <property type="entry name" value="PHOSPHATASE RV3661-RELATED"/>
    <property type="match status" value="1"/>
</dbReference>
<sequence length="315" mass="35148">MGDALPSWNDGATKSAILDFVARTTREGGADFIAPAERIAVFDNDGTLWCEFPLQVQVFFALAEVKRLTQQDPSLLQKPAFKAMIDGDVKTLMSLPKQQVFEPAFATHAGMTVEEFHANAWRWLRQAEHPKLRRPFMHNTFVPQHELLEHLRANGFKTYIVTGGGVEFVRVVAQQLYGIPPEQVVGSSTKMKLEEADGGIVLRKLPELGSFDDREEKVVNIALHIGRRPVFAFGNSDGDLAMIRYTLGGDGPRMAWLLHHDDATREFAYDRDFKLSALREGLDRAGELGIGVVSMQRDWNRVFPEGNDDPTGGIA</sequence>
<name>A0ABM8DE25_9GAMM</name>
<dbReference type="InterPro" id="IPR036412">
    <property type="entry name" value="HAD-like_sf"/>
</dbReference>
<keyword evidence="2" id="KW-0378">Hydrolase</keyword>
<dbReference type="Proteomes" id="UP001317822">
    <property type="component" value="Chromosome"/>
</dbReference>
<keyword evidence="3" id="KW-0460">Magnesium</keyword>
<dbReference type="Gene3D" id="3.40.50.1000">
    <property type="entry name" value="HAD superfamily/HAD-like"/>
    <property type="match status" value="1"/>
</dbReference>
<dbReference type="SUPFAM" id="SSF56784">
    <property type="entry name" value="HAD-like"/>
    <property type="match status" value="1"/>
</dbReference>